<dbReference type="Gene3D" id="3.30.1680.10">
    <property type="entry name" value="ligand-binding face of the semaphorins, domain 2"/>
    <property type="match status" value="1"/>
</dbReference>
<keyword evidence="8 13" id="KW-0472">Membrane</keyword>
<dbReference type="Pfam" id="PF08337">
    <property type="entry name" value="Plexin_cytopl"/>
    <property type="match status" value="1"/>
</dbReference>
<dbReference type="GO" id="GO:0017154">
    <property type="term" value="F:semaphorin receptor activity"/>
    <property type="evidence" value="ECO:0007669"/>
    <property type="project" value="InterPro"/>
</dbReference>
<dbReference type="InterPro" id="IPR001627">
    <property type="entry name" value="Semap_dom"/>
</dbReference>
<dbReference type="PANTHER" id="PTHR22625:SF70">
    <property type="entry name" value="PLEXIN A, ISOFORM A"/>
    <property type="match status" value="1"/>
</dbReference>
<comment type="subcellular location">
    <subcellularLocation>
        <location evidence="1">Cell membrane</location>
        <topology evidence="1">Single-pass membrane protein</topology>
    </subcellularLocation>
</comment>
<dbReference type="Proteomes" id="UP000276133">
    <property type="component" value="Unassembled WGS sequence"/>
</dbReference>
<gene>
    <name evidence="15" type="ORF">BpHYR1_050897</name>
</gene>
<name>A0A3M7RJA3_BRAPC</name>
<dbReference type="Pfam" id="PF01437">
    <property type="entry name" value="PSI"/>
    <property type="match status" value="1"/>
</dbReference>
<dbReference type="Gene3D" id="2.130.10.10">
    <property type="entry name" value="YVTN repeat-like/Quinoprotein amine dehydrogenase"/>
    <property type="match status" value="1"/>
</dbReference>
<evidence type="ECO:0000256" key="4">
    <source>
        <dbReference type="ARBA" id="ARBA00022692"/>
    </source>
</evidence>
<dbReference type="SUPFAM" id="SSF103575">
    <property type="entry name" value="Plexin repeat"/>
    <property type="match status" value="1"/>
</dbReference>
<evidence type="ECO:0000256" key="10">
    <source>
        <dbReference type="ARBA" id="ARBA00023180"/>
    </source>
</evidence>
<evidence type="ECO:0000256" key="1">
    <source>
        <dbReference type="ARBA" id="ARBA00004162"/>
    </source>
</evidence>
<dbReference type="SMART" id="SM00630">
    <property type="entry name" value="Sema"/>
    <property type="match status" value="1"/>
</dbReference>
<dbReference type="InterPro" id="IPR031148">
    <property type="entry name" value="Plexin"/>
</dbReference>
<dbReference type="InterPro" id="IPR013548">
    <property type="entry name" value="Plexin_cytoplasmic_RasGAP_dom"/>
</dbReference>
<comment type="caution">
    <text evidence="11">Lacks conserved residue(s) required for the propagation of feature annotation.</text>
</comment>
<dbReference type="InterPro" id="IPR036352">
    <property type="entry name" value="Semap_dom_sf"/>
</dbReference>
<dbReference type="InterPro" id="IPR046800">
    <property type="entry name" value="Plexin_RBD"/>
</dbReference>
<dbReference type="CDD" id="cd00603">
    <property type="entry name" value="IPT_PCSR"/>
    <property type="match status" value="1"/>
</dbReference>
<dbReference type="SMART" id="SM00423">
    <property type="entry name" value="PSI"/>
    <property type="match status" value="3"/>
</dbReference>
<comment type="similarity">
    <text evidence="2">Belongs to the plexin family.</text>
</comment>
<evidence type="ECO:0000256" key="13">
    <source>
        <dbReference type="SAM" id="Phobius"/>
    </source>
</evidence>
<dbReference type="OrthoDB" id="125363at2759"/>
<evidence type="ECO:0000256" key="8">
    <source>
        <dbReference type="ARBA" id="ARBA00023136"/>
    </source>
</evidence>
<dbReference type="InterPro" id="IPR014756">
    <property type="entry name" value="Ig_E-set"/>
</dbReference>
<evidence type="ECO:0000256" key="9">
    <source>
        <dbReference type="ARBA" id="ARBA00023157"/>
    </source>
</evidence>
<organism evidence="15 16">
    <name type="scientific">Brachionus plicatilis</name>
    <name type="common">Marine rotifer</name>
    <name type="synonym">Brachionus muelleri</name>
    <dbReference type="NCBI Taxonomy" id="10195"/>
    <lineage>
        <taxon>Eukaryota</taxon>
        <taxon>Metazoa</taxon>
        <taxon>Spiralia</taxon>
        <taxon>Gnathifera</taxon>
        <taxon>Rotifera</taxon>
        <taxon>Eurotatoria</taxon>
        <taxon>Monogononta</taxon>
        <taxon>Pseudotrocha</taxon>
        <taxon>Ploima</taxon>
        <taxon>Brachionidae</taxon>
        <taxon>Brachionus</taxon>
    </lineage>
</organism>
<dbReference type="SMART" id="SM00429">
    <property type="entry name" value="IPT"/>
    <property type="match status" value="4"/>
</dbReference>
<dbReference type="EMBL" id="REGN01003244">
    <property type="protein sequence ID" value="RNA23642.1"/>
    <property type="molecule type" value="Genomic_DNA"/>
</dbReference>
<evidence type="ECO:0000256" key="12">
    <source>
        <dbReference type="SAM" id="Coils"/>
    </source>
</evidence>
<dbReference type="InterPro" id="IPR002165">
    <property type="entry name" value="Plexin_repeat"/>
</dbReference>
<keyword evidence="16" id="KW-1185">Reference proteome</keyword>
<dbReference type="GO" id="GO:0030334">
    <property type="term" value="P:regulation of cell migration"/>
    <property type="evidence" value="ECO:0007669"/>
    <property type="project" value="TreeGrafter"/>
</dbReference>
<dbReference type="InterPro" id="IPR008936">
    <property type="entry name" value="Rho_GTPase_activation_prot"/>
</dbReference>
<keyword evidence="10" id="KW-0325">Glycoprotein</keyword>
<feature type="domain" description="Sema" evidence="14">
    <location>
        <begin position="1"/>
        <end position="563"/>
    </location>
</feature>
<dbReference type="SUPFAM" id="SSF101912">
    <property type="entry name" value="Sema domain"/>
    <property type="match status" value="1"/>
</dbReference>
<dbReference type="PANTHER" id="PTHR22625">
    <property type="entry name" value="PLEXIN"/>
    <property type="match status" value="1"/>
</dbReference>
<evidence type="ECO:0000313" key="15">
    <source>
        <dbReference type="EMBL" id="RNA23642.1"/>
    </source>
</evidence>
<dbReference type="PROSITE" id="PS51004">
    <property type="entry name" value="SEMA"/>
    <property type="match status" value="1"/>
</dbReference>
<sequence length="2170" mass="248041">MSAETSSIQDIIDLKTRINKLTINPSSQKIDLYIASTNHLYKITDTNGDRNSLKVDIDLTTGPKAQKQQCAYITEYSSSITTQCIKYICDDDSHPISKKKKYQNLIDNQNRLLLIDHKNQHLVECGTVDYGGCRLRQLNTLEIIGCNYSAPVIPFNSAAGVVISSSMSSSTHRIDDSSLYLMVSNEYDPVERVARSDFPIFSTRYLATTHTSTHSESSRPVVQSRQPLFQSKYPIESMNYDESIFDADFHMKIVYSFKHNGFIYFLFTITNKILSESCNRIDADKLPNKKIPKIVTRMLRICDSKMFKNYQPDSLNSLSSILSSSATLTETTIDCDDHGSKFHLLQSARFHELTNKTVDNSMLFLTFNNSNESRICQIKIKQIDEHYEKMLKNCLKGDNTYAELVSPYSNKNTWKTPCRCSVINEFPYQTSREYNPSLFCQNDFFNYMNSRKTLSTQSIRLDADMEPVTAIASLNTDHTDRIILIVSTVDAKIGMLVHSLEKNTASIYEQINLLKSAHFYHRPTLSKSAVFEINLDLVSVDSGDVSKRLLYATYDKYLFKIDLQNCQQYQNCDTCRSVNPFCGWCVYTQKCTLKKSCQIETNSYWIQKSSEHSQRCPSVDSVSPGSFFSPVIDHSRTDEYKFLLNYELKNDVEYVCSLLGERALATLGSDPNELKCNLSDVKKKLGLDYVKSKFVNLSVEIRTDKALLAKSNLIAFNCSYFADCSQCLDKKLSGGCSWCAKNAKCVFSNQARSACPNEVNIYRLLNDNPLPSDICTTFSTQGQLKSKIEIPYSADSNLNDYNKFYINNPYPEYQTSFKCLFTKDKHFTNSKQFKFSSTNLKWTSSDSQLKKSFFNCHYSPNKDQNIINSNLPMQTIYVSIWWSSAPNRLNNSSDLLSNWHQVKFYKNSSQPSQNWDFIAISVVNCEIKASSCGKCMDKQLVDIGCGWCKSLSKCTMESDCDKTGVNKNWLNTTNSEDYCQNPKIFHMSPSCGPKIGAGTIIRISGENLAHDSSEISVKMKPIQTAYSSQNEDLECQTLPDLYQPASQVVCKTTSLYTSSSEYSMYVMTNIKSQNNKHSSFNKSDQFIFNYVMPHIESIEPSRGIKSGGTLLKIKGKNLKCGSTIGIKFLAFGKNCTIVNNYSDNETSDLDIVYCRTPFFDHTDASVTTSQIEFKMDDFSQVLDSSKFTFEYVDDPNVVAIEPEQTILSGGLTMKIKGRGFDSVQTVSLVLSTVPILNSGHKYDDGEQKMLSIFKSSCLILNSTMIECAIPELKDDRLLGPNQNPVDYSFYIQFNELASKFSNQNRQQIKVYPNPVLDNEQIFSDKSQIILIKGENLLRGVQEVDYQVVIGLNNECNITSVTMNIIACILPDLDASDKNVNSENEFFFIRKKRSFFADPRSKVKSYEVKVKIGKNFAKPIGLIKYEVNSNSRFDLIGMRYIIFSACLISMLLFLTMIAFFVILKRKQSKQIRQLKRMQTEFENLEMRVARECKEAFTELQMDIGELANTLNQTGAPFHDFQTYCMKIFFPNTSETDKYYMTTMIDLRLNAAYKENVRNGVSIFSQLIMNKNFLLTFIHTLEADSHNFLLQDRINLASYLSICLQDRLDYFTDILFTLVAELIQKVIESKNNPKILFRRNESIAEKMLTNWFAFLLYDFIKECTGTPLYILFLSLKQQIYKGPVDAITFEARYSLSEDKLIRQSIDYDTITIRVQLQDFDDAMHEISVKVLSCDTITQVKEKILDSFFKGYPFSKRPNVDDLDLIYIPSEWNKSGRLILFDEDKTCKMDNDDYKKLNTLAHYKVSNGALLVLVYRQTYQLLQSPSNDCNSYTLLDTVRNAENMTLLSKSSKSSSSPPTYSKLASNEYSAFSAMHGSTTGLTETLFNPANSTRMNQNHQLIIRNTLNHNVDKKNKKYHLIKYNGLISTTTPNIKDDKKQEIAAKLVSEVYLTRLLATKGGMQSYVDDFFETVFSTAHGSNVLPRAIKYFYDFLDEQASLHGITDPDVVYTWKSNSLPLRFWVNIIKNPDFVFDIHKSNIVDASLSVIASTFMDSCSLSRLDLNKESPSGKLLFYKEVHKYRKWVESYYTEIRQMPKISESEMNELLAEESKKHSASFNKNNSLYKLYNDYVKKNRAKLEISLKESQDTQNVSLNQHLNYRLQQVIYLMDAIEV</sequence>
<dbReference type="InterPro" id="IPR016201">
    <property type="entry name" value="PSI"/>
</dbReference>
<dbReference type="InterPro" id="IPR013783">
    <property type="entry name" value="Ig-like_fold"/>
</dbReference>
<dbReference type="Pfam" id="PF01833">
    <property type="entry name" value="TIG"/>
    <property type="match status" value="2"/>
</dbReference>
<evidence type="ECO:0000256" key="5">
    <source>
        <dbReference type="ARBA" id="ARBA00022729"/>
    </source>
</evidence>
<evidence type="ECO:0000256" key="11">
    <source>
        <dbReference type="PROSITE-ProRule" id="PRU00352"/>
    </source>
</evidence>
<dbReference type="GO" id="GO:0005886">
    <property type="term" value="C:plasma membrane"/>
    <property type="evidence" value="ECO:0007669"/>
    <property type="project" value="UniProtKB-SubCell"/>
</dbReference>
<evidence type="ECO:0000256" key="6">
    <source>
        <dbReference type="ARBA" id="ARBA00022737"/>
    </source>
</evidence>
<dbReference type="InterPro" id="IPR002909">
    <property type="entry name" value="IPT_dom"/>
</dbReference>
<dbReference type="SUPFAM" id="SSF48350">
    <property type="entry name" value="GTPase activation domain, GAP"/>
    <property type="match status" value="1"/>
</dbReference>
<keyword evidence="7 13" id="KW-1133">Transmembrane helix</keyword>
<keyword evidence="3" id="KW-1003">Cell membrane</keyword>
<dbReference type="STRING" id="10195.A0A3M7RJA3"/>
<keyword evidence="5" id="KW-0732">Signal</keyword>
<dbReference type="GO" id="GO:0002116">
    <property type="term" value="C:semaphorin receptor complex"/>
    <property type="evidence" value="ECO:0007669"/>
    <property type="project" value="TreeGrafter"/>
</dbReference>
<keyword evidence="9" id="KW-1015">Disulfide bond</keyword>
<feature type="coiled-coil region" evidence="12">
    <location>
        <begin position="1466"/>
        <end position="1493"/>
    </location>
</feature>
<keyword evidence="6" id="KW-0677">Repeat</keyword>
<evidence type="ECO:0000256" key="3">
    <source>
        <dbReference type="ARBA" id="ARBA00022475"/>
    </source>
</evidence>
<dbReference type="SUPFAM" id="SSF81296">
    <property type="entry name" value="E set domains"/>
    <property type="match status" value="2"/>
</dbReference>
<reference evidence="15 16" key="1">
    <citation type="journal article" date="2018" name="Sci. Rep.">
        <title>Genomic signatures of local adaptation to the degree of environmental predictability in rotifers.</title>
        <authorList>
            <person name="Franch-Gras L."/>
            <person name="Hahn C."/>
            <person name="Garcia-Roger E.M."/>
            <person name="Carmona M.J."/>
            <person name="Serra M."/>
            <person name="Gomez A."/>
        </authorList>
    </citation>
    <scope>NUCLEOTIDE SEQUENCE [LARGE SCALE GENOMIC DNA]</scope>
    <source>
        <strain evidence="15">HYR1</strain>
    </source>
</reference>
<keyword evidence="4 13" id="KW-0812">Transmembrane</keyword>
<protein>
    <submittedName>
        <fullName evidence="15">Plexin-A2 isoform X1</fullName>
    </submittedName>
</protein>
<keyword evidence="12" id="KW-0175">Coiled coil</keyword>
<accession>A0A3M7RJA3</accession>
<proteinExistence type="inferred from homology"/>
<evidence type="ECO:0000313" key="16">
    <source>
        <dbReference type="Proteomes" id="UP000276133"/>
    </source>
</evidence>
<evidence type="ECO:0000256" key="7">
    <source>
        <dbReference type="ARBA" id="ARBA00022989"/>
    </source>
</evidence>
<evidence type="ECO:0000256" key="2">
    <source>
        <dbReference type="ARBA" id="ARBA00010297"/>
    </source>
</evidence>
<dbReference type="Pfam" id="PF20170">
    <property type="entry name" value="Plexin_RBD"/>
    <property type="match status" value="1"/>
</dbReference>
<comment type="caution">
    <text evidence="15">The sequence shown here is derived from an EMBL/GenBank/DDBJ whole genome shotgun (WGS) entry which is preliminary data.</text>
</comment>
<dbReference type="CDD" id="cd00102">
    <property type="entry name" value="IPT"/>
    <property type="match status" value="1"/>
</dbReference>
<dbReference type="Gene3D" id="1.10.506.10">
    <property type="entry name" value="GTPase Activation - p120gap, domain 1"/>
    <property type="match status" value="2"/>
</dbReference>
<dbReference type="Gene3D" id="2.60.40.10">
    <property type="entry name" value="Immunoglobulins"/>
    <property type="match status" value="3"/>
</dbReference>
<dbReference type="InterPro" id="IPR015943">
    <property type="entry name" value="WD40/YVTN_repeat-like_dom_sf"/>
</dbReference>
<evidence type="ECO:0000259" key="14">
    <source>
        <dbReference type="PROSITE" id="PS51004"/>
    </source>
</evidence>
<feature type="transmembrane region" description="Helical" evidence="13">
    <location>
        <begin position="1439"/>
        <end position="1462"/>
    </location>
</feature>